<comment type="caution">
    <text evidence="3">The sequence shown here is derived from an EMBL/GenBank/DDBJ whole genome shotgun (WGS) entry which is preliminary data.</text>
</comment>
<sequence length="273" mass="30073">MSRYEQDWVAADPSAILSPVLLSIAAYNTVELLIWIFNTFPRRRGLYFSSILTATLSLMGYLFACFLKLFEAGGDLLGGTIWAISYATLLPAHILVLYSRLHLLLPHNPRLLRCILLMIITTAALTVPAQLIIAIFSATGDTRFAMAEFIIERIAFMGGSLREFILCAVYMTQAFKQLQPIVLAKGRAGRKVMVDLIVVQIVVILLDIGFIVLMCLNLSELETGYGAVLFSVKLKLEFAILNALVRLLRSPMVLLPSSLGVASANHTNNIGNP</sequence>
<feature type="transmembrane region" description="Helical" evidence="1">
    <location>
        <begin position="111"/>
        <end position="138"/>
    </location>
</feature>
<accession>A0ABR4J2G1</accession>
<keyword evidence="1" id="KW-1133">Transmembrane helix</keyword>
<dbReference type="PANTHER" id="PTHR37013:SF5">
    <property type="entry name" value="INTEGRAL MEMBRANE PROTEIN"/>
    <property type="match status" value="1"/>
</dbReference>
<dbReference type="Proteomes" id="UP001610335">
    <property type="component" value="Unassembled WGS sequence"/>
</dbReference>
<organism evidence="3 4">
    <name type="scientific">Aspergillus cavernicola</name>
    <dbReference type="NCBI Taxonomy" id="176166"/>
    <lineage>
        <taxon>Eukaryota</taxon>
        <taxon>Fungi</taxon>
        <taxon>Dikarya</taxon>
        <taxon>Ascomycota</taxon>
        <taxon>Pezizomycotina</taxon>
        <taxon>Eurotiomycetes</taxon>
        <taxon>Eurotiomycetidae</taxon>
        <taxon>Eurotiales</taxon>
        <taxon>Aspergillaceae</taxon>
        <taxon>Aspergillus</taxon>
        <taxon>Aspergillus subgen. Nidulantes</taxon>
    </lineage>
</organism>
<name>A0ABR4J2G1_9EURO</name>
<keyword evidence="4" id="KW-1185">Reference proteome</keyword>
<keyword evidence="1" id="KW-0472">Membrane</keyword>
<evidence type="ECO:0000313" key="3">
    <source>
        <dbReference type="EMBL" id="KAL2834231.1"/>
    </source>
</evidence>
<gene>
    <name evidence="3" type="ORF">BDW59DRAFT_178734</name>
</gene>
<feature type="transmembrane region" description="Helical" evidence="1">
    <location>
        <begin position="76"/>
        <end position="99"/>
    </location>
</feature>
<dbReference type="Pfam" id="PF24802">
    <property type="entry name" value="DUF7703"/>
    <property type="match status" value="1"/>
</dbReference>
<dbReference type="EMBL" id="JBFXLS010000002">
    <property type="protein sequence ID" value="KAL2834231.1"/>
    <property type="molecule type" value="Genomic_DNA"/>
</dbReference>
<evidence type="ECO:0000259" key="2">
    <source>
        <dbReference type="Pfam" id="PF24802"/>
    </source>
</evidence>
<evidence type="ECO:0000313" key="4">
    <source>
        <dbReference type="Proteomes" id="UP001610335"/>
    </source>
</evidence>
<keyword evidence="1" id="KW-0812">Transmembrane</keyword>
<feature type="transmembrane region" description="Helical" evidence="1">
    <location>
        <begin position="45"/>
        <end position="70"/>
    </location>
</feature>
<dbReference type="PANTHER" id="PTHR37013">
    <property type="entry name" value="INTEGRAL MEMBRANE PROTEIN (AFU_ORTHOLOGUE AFUA_1G05950)-RELATED"/>
    <property type="match status" value="1"/>
</dbReference>
<protein>
    <recommendedName>
        <fullName evidence="2">DUF7703 domain-containing protein</fullName>
    </recommendedName>
</protein>
<feature type="transmembrane region" description="Helical" evidence="1">
    <location>
        <begin position="192"/>
        <end position="219"/>
    </location>
</feature>
<proteinExistence type="predicted"/>
<reference evidence="3 4" key="1">
    <citation type="submission" date="2024-07" db="EMBL/GenBank/DDBJ databases">
        <title>Section-level genome sequencing and comparative genomics of Aspergillus sections Usti and Cavernicolus.</title>
        <authorList>
            <consortium name="Lawrence Berkeley National Laboratory"/>
            <person name="Nybo J.L."/>
            <person name="Vesth T.C."/>
            <person name="Theobald S."/>
            <person name="Frisvad J.C."/>
            <person name="Larsen T.O."/>
            <person name="Kjaerboelling I."/>
            <person name="Rothschild-Mancinelli K."/>
            <person name="Lyhne E.K."/>
            <person name="Kogle M.E."/>
            <person name="Barry K."/>
            <person name="Clum A."/>
            <person name="Na H."/>
            <person name="Ledsgaard L."/>
            <person name="Lin J."/>
            <person name="Lipzen A."/>
            <person name="Kuo A."/>
            <person name="Riley R."/>
            <person name="Mondo S."/>
            <person name="LaButti K."/>
            <person name="Haridas S."/>
            <person name="Pangalinan J."/>
            <person name="Salamov A.A."/>
            <person name="Simmons B.A."/>
            <person name="Magnuson J.K."/>
            <person name="Chen J."/>
            <person name="Drula E."/>
            <person name="Henrissat B."/>
            <person name="Wiebenga A."/>
            <person name="Lubbers R.J."/>
            <person name="Gomes A.C."/>
            <person name="Makela M.R."/>
            <person name="Stajich J."/>
            <person name="Grigoriev I.V."/>
            <person name="Mortensen U.H."/>
            <person name="De vries R.P."/>
            <person name="Baker S.E."/>
            <person name="Andersen M.R."/>
        </authorList>
    </citation>
    <scope>NUCLEOTIDE SEQUENCE [LARGE SCALE GENOMIC DNA]</scope>
    <source>
        <strain evidence="3 4">CBS 600.67</strain>
    </source>
</reference>
<feature type="domain" description="DUF7703" evidence="2">
    <location>
        <begin position="23"/>
        <end position="249"/>
    </location>
</feature>
<feature type="transmembrane region" description="Helical" evidence="1">
    <location>
        <begin position="20"/>
        <end position="38"/>
    </location>
</feature>
<dbReference type="InterPro" id="IPR056120">
    <property type="entry name" value="DUF7703"/>
</dbReference>
<evidence type="ECO:0000256" key="1">
    <source>
        <dbReference type="SAM" id="Phobius"/>
    </source>
</evidence>